<evidence type="ECO:0000313" key="2">
    <source>
        <dbReference type="Proteomes" id="UP001062846"/>
    </source>
</evidence>
<keyword evidence="2" id="KW-1185">Reference proteome</keyword>
<sequence length="218" mass="24578">MFHVHCFAAIDDNAVKRIFRDARYLCQCVLVVSNPFPFGSDGSVAEDVAGRFESSMPRCMAFTLKELDESFDDLLFCAYKLWKFLIGFKWSYMWMNLKRKSRINLMVRNNIAGEVGKTQSPSLGENKRPQTSSQRSMSQGTQSARSEPYSSSKRHKATEEGSSSSLQGVPPDNLKQLLVDCAKALSENEMDDFEKLVDKAQSCVSISGEPIQHLVLIW</sequence>
<comment type="caution">
    <text evidence="1">The sequence shown here is derived from an EMBL/GenBank/DDBJ whole genome shotgun (WGS) entry which is preliminary data.</text>
</comment>
<proteinExistence type="predicted"/>
<organism evidence="1 2">
    <name type="scientific">Rhododendron molle</name>
    <name type="common">Chinese azalea</name>
    <name type="synonym">Azalea mollis</name>
    <dbReference type="NCBI Taxonomy" id="49168"/>
    <lineage>
        <taxon>Eukaryota</taxon>
        <taxon>Viridiplantae</taxon>
        <taxon>Streptophyta</taxon>
        <taxon>Embryophyta</taxon>
        <taxon>Tracheophyta</taxon>
        <taxon>Spermatophyta</taxon>
        <taxon>Magnoliopsida</taxon>
        <taxon>eudicotyledons</taxon>
        <taxon>Gunneridae</taxon>
        <taxon>Pentapetalae</taxon>
        <taxon>asterids</taxon>
        <taxon>Ericales</taxon>
        <taxon>Ericaceae</taxon>
        <taxon>Ericoideae</taxon>
        <taxon>Rhodoreae</taxon>
        <taxon>Rhododendron</taxon>
    </lineage>
</organism>
<protein>
    <submittedName>
        <fullName evidence="1">Uncharacterized protein</fullName>
    </submittedName>
</protein>
<dbReference type="EMBL" id="CM046393">
    <property type="protein sequence ID" value="KAI8552720.1"/>
    <property type="molecule type" value="Genomic_DNA"/>
</dbReference>
<gene>
    <name evidence="1" type="ORF">RHMOL_Rhmol06G0288800</name>
</gene>
<dbReference type="Proteomes" id="UP001062846">
    <property type="component" value="Chromosome 6"/>
</dbReference>
<evidence type="ECO:0000313" key="1">
    <source>
        <dbReference type="EMBL" id="KAI8552720.1"/>
    </source>
</evidence>
<name>A0ACC0NHN5_RHOML</name>
<reference evidence="1" key="1">
    <citation type="submission" date="2022-02" db="EMBL/GenBank/DDBJ databases">
        <title>Plant Genome Project.</title>
        <authorList>
            <person name="Zhang R.-G."/>
        </authorList>
    </citation>
    <scope>NUCLEOTIDE SEQUENCE</scope>
    <source>
        <strain evidence="1">AT1</strain>
    </source>
</reference>
<accession>A0ACC0NHN5</accession>